<accession>A0A5C8ZGJ4</accession>
<evidence type="ECO:0000313" key="3">
    <source>
        <dbReference type="EMBL" id="TXR56318.1"/>
    </source>
</evidence>
<dbReference type="GO" id="GO:0016757">
    <property type="term" value="F:glycosyltransferase activity"/>
    <property type="evidence" value="ECO:0007669"/>
    <property type="project" value="InterPro"/>
</dbReference>
<dbReference type="EMBL" id="VKAC01000005">
    <property type="protein sequence ID" value="TXR56318.1"/>
    <property type="molecule type" value="Genomic_DNA"/>
</dbReference>
<dbReference type="OrthoDB" id="3646807at2"/>
<feature type="domain" description="Glycosyl transferase family 1" evidence="2">
    <location>
        <begin position="177"/>
        <end position="307"/>
    </location>
</feature>
<gene>
    <name evidence="3" type="ORF">FMM08_09375</name>
</gene>
<reference evidence="3 4" key="1">
    <citation type="submission" date="2019-07" db="EMBL/GenBank/DDBJ databases">
        <title>Quadrisphaera sp. strain DD2A genome sequencing and assembly.</title>
        <authorList>
            <person name="Kim I."/>
        </authorList>
    </citation>
    <scope>NUCLEOTIDE SEQUENCE [LARGE SCALE GENOMIC DNA]</scope>
    <source>
        <strain evidence="3 4">DD2A</strain>
    </source>
</reference>
<dbReference type="AlphaFoldDB" id="A0A5C8ZGJ4"/>
<protein>
    <submittedName>
        <fullName evidence="3">Glycosyltransferase</fullName>
    </submittedName>
</protein>
<name>A0A5C8ZGJ4_9ACTN</name>
<dbReference type="Proteomes" id="UP000321234">
    <property type="component" value="Unassembled WGS sequence"/>
</dbReference>
<keyword evidence="4" id="KW-1185">Reference proteome</keyword>
<keyword evidence="1 3" id="KW-0808">Transferase</keyword>
<sequence length="349" mass="38552">MKILQIVTQLERAGAQTFAAWLEKTLSEPGAGVSAQTRFFYLKQESDLFSAVNCYVKGKPSKPGQLIEMLRLFRRDVSSCDITICHTHYSIALTYLILMTIPRKRRPSVISVHHWPLDRYPNWVQALLRFRWLRPRRVIEVSVADDLVEGSTVIYNPVPRGESLRDSGAGVLGPSFDLIAVARHSHEKGLDTLINALGRLPDRHLTLFGSGALTEDLVKLAQNTGVASRVTFAGSRPRPDVLGAMSRCRTLVMPSRWEAMPMSLLEAVSVDSPIVLSDIAAHQRFIEFGAGVPFRVDDDVDLANAIEACGRAVVQAQLVNGRSRLRAEQSESVIGRSWLSLVKSQGGVA</sequence>
<evidence type="ECO:0000256" key="1">
    <source>
        <dbReference type="ARBA" id="ARBA00022679"/>
    </source>
</evidence>
<evidence type="ECO:0000313" key="4">
    <source>
        <dbReference type="Proteomes" id="UP000321234"/>
    </source>
</evidence>
<comment type="caution">
    <text evidence="3">The sequence shown here is derived from an EMBL/GenBank/DDBJ whole genome shotgun (WGS) entry which is preliminary data.</text>
</comment>
<proteinExistence type="predicted"/>
<dbReference type="PANTHER" id="PTHR12526">
    <property type="entry name" value="GLYCOSYLTRANSFERASE"/>
    <property type="match status" value="1"/>
</dbReference>
<dbReference type="InterPro" id="IPR001296">
    <property type="entry name" value="Glyco_trans_1"/>
</dbReference>
<evidence type="ECO:0000259" key="2">
    <source>
        <dbReference type="Pfam" id="PF00534"/>
    </source>
</evidence>
<organism evidence="3 4">
    <name type="scientific">Quadrisphaera setariae</name>
    <dbReference type="NCBI Taxonomy" id="2593304"/>
    <lineage>
        <taxon>Bacteria</taxon>
        <taxon>Bacillati</taxon>
        <taxon>Actinomycetota</taxon>
        <taxon>Actinomycetes</taxon>
        <taxon>Kineosporiales</taxon>
        <taxon>Kineosporiaceae</taxon>
        <taxon>Quadrisphaera</taxon>
    </lineage>
</organism>
<dbReference type="SUPFAM" id="SSF53756">
    <property type="entry name" value="UDP-Glycosyltransferase/glycogen phosphorylase"/>
    <property type="match status" value="1"/>
</dbReference>
<dbReference type="Gene3D" id="3.40.50.2000">
    <property type="entry name" value="Glycogen Phosphorylase B"/>
    <property type="match status" value="2"/>
</dbReference>
<dbReference type="Pfam" id="PF00534">
    <property type="entry name" value="Glycos_transf_1"/>
    <property type="match status" value="1"/>
</dbReference>